<evidence type="ECO:0000313" key="2">
    <source>
        <dbReference type="Proteomes" id="UP001579974"/>
    </source>
</evidence>
<keyword evidence="2" id="KW-1185">Reference proteome</keyword>
<accession>A0ABV5AAQ1</accession>
<dbReference type="InterPro" id="IPR029058">
    <property type="entry name" value="AB_hydrolase_fold"/>
</dbReference>
<dbReference type="RefSeq" id="WP_275476771.1">
    <property type="nucleotide sequence ID" value="NZ_CP162940.1"/>
</dbReference>
<protein>
    <submittedName>
        <fullName evidence="1">DUF2974 domain-containing protein</fullName>
    </submittedName>
</protein>
<name>A0ABV5AAQ1_9BACL</name>
<gene>
    <name evidence="1" type="ORF">KKP3000_002346</name>
</gene>
<organism evidence="1 2">
    <name type="scientific">Alicyclobacillus fastidiosus</name>
    <dbReference type="NCBI Taxonomy" id="392011"/>
    <lineage>
        <taxon>Bacteria</taxon>
        <taxon>Bacillati</taxon>
        <taxon>Bacillota</taxon>
        <taxon>Bacilli</taxon>
        <taxon>Bacillales</taxon>
        <taxon>Alicyclobacillaceae</taxon>
        <taxon>Alicyclobacillus</taxon>
    </lineage>
</organism>
<sequence length="308" mass="34230">MKASVYWRRVVGFTVASALCMIPFRFLDVNAVVGNEVAAPSKAVPTAAGFTGGVYDGVLMKMSDLSYSNLGPYQHDTLNQIAALSKAHSGPSGIYKQIELVNQRDWHLSSDQANQYFFSDLSGWRILATEDKEDYSGFYGVAYQKGNTIVIAFRGTNDVEDLVSDAGIYLSVSNIVDQEVPAVQFVNQVRTSLSPGQYHVIFTGHSMGGWLAQCMYMTFTSKYPGWQVDGATVFDSIGTHFHQNVSDIGRVKDYRFQGDLFSHYGSSLGSEIKIKNLTPDESLYDKHQMFDFYQYFYGAPIAVHALQV</sequence>
<proteinExistence type="predicted"/>
<evidence type="ECO:0000313" key="1">
    <source>
        <dbReference type="EMBL" id="MFB5189339.1"/>
    </source>
</evidence>
<dbReference type="Gene3D" id="3.40.50.1820">
    <property type="entry name" value="alpha/beta hydrolase"/>
    <property type="match status" value="1"/>
</dbReference>
<dbReference type="Proteomes" id="UP001579974">
    <property type="component" value="Unassembled WGS sequence"/>
</dbReference>
<dbReference type="Pfam" id="PF26363">
    <property type="entry name" value="Phospholipase-like"/>
    <property type="match status" value="1"/>
</dbReference>
<reference evidence="1 2" key="1">
    <citation type="journal article" date="2024" name="Int. J. Mol. Sci.">
        <title>Exploration of Alicyclobacillus spp. Genome in Search of Antibiotic Resistance.</title>
        <authorList>
            <person name="Bucka-Kolendo J."/>
            <person name="Kiousi D.E."/>
            <person name="Dekowska A."/>
            <person name="Mikolajczuk-Szczyrba A."/>
            <person name="Karadedos D.M."/>
            <person name="Michael P."/>
            <person name="Galanis A."/>
            <person name="Sokolowska B."/>
        </authorList>
    </citation>
    <scope>NUCLEOTIDE SEQUENCE [LARGE SCALE GENOMIC DNA]</scope>
    <source>
        <strain evidence="1 2">KKP 3000</strain>
    </source>
</reference>
<comment type="caution">
    <text evidence="1">The sequence shown here is derived from an EMBL/GenBank/DDBJ whole genome shotgun (WGS) entry which is preliminary data.</text>
</comment>
<dbReference type="SUPFAM" id="SSF53474">
    <property type="entry name" value="alpha/beta-Hydrolases"/>
    <property type="match status" value="1"/>
</dbReference>
<dbReference type="EMBL" id="JBDXSU010000002">
    <property type="protein sequence ID" value="MFB5189339.1"/>
    <property type="molecule type" value="Genomic_DNA"/>
</dbReference>